<feature type="domain" description="SusD-like N-terminal" evidence="7">
    <location>
        <begin position="79"/>
        <end position="224"/>
    </location>
</feature>
<evidence type="ECO:0000259" key="6">
    <source>
        <dbReference type="Pfam" id="PF07980"/>
    </source>
</evidence>
<keyword evidence="5" id="KW-0998">Cell outer membrane</keyword>
<protein>
    <recommendedName>
        <fullName evidence="10">RagB/SusD family nutrient uptake outer membrane protein</fullName>
    </recommendedName>
</protein>
<dbReference type="InterPro" id="IPR011990">
    <property type="entry name" value="TPR-like_helical_dom_sf"/>
</dbReference>
<evidence type="ECO:0000256" key="3">
    <source>
        <dbReference type="ARBA" id="ARBA00022729"/>
    </source>
</evidence>
<name>A0ABQ1TRT2_9BACT</name>
<evidence type="ECO:0000256" key="1">
    <source>
        <dbReference type="ARBA" id="ARBA00004442"/>
    </source>
</evidence>
<keyword evidence="9" id="KW-1185">Reference proteome</keyword>
<evidence type="ECO:0008006" key="10">
    <source>
        <dbReference type="Google" id="ProtNLM"/>
    </source>
</evidence>
<dbReference type="PROSITE" id="PS51257">
    <property type="entry name" value="PROKAR_LIPOPROTEIN"/>
    <property type="match status" value="1"/>
</dbReference>
<comment type="subcellular location">
    <subcellularLocation>
        <location evidence="1">Cell outer membrane</location>
    </subcellularLocation>
</comment>
<evidence type="ECO:0000313" key="8">
    <source>
        <dbReference type="EMBL" id="GGE99518.1"/>
    </source>
</evidence>
<dbReference type="Pfam" id="PF14322">
    <property type="entry name" value="SusD-like_3"/>
    <property type="match status" value="1"/>
</dbReference>
<dbReference type="Pfam" id="PF07980">
    <property type="entry name" value="SusD_RagB"/>
    <property type="match status" value="1"/>
</dbReference>
<evidence type="ECO:0000256" key="5">
    <source>
        <dbReference type="ARBA" id="ARBA00023237"/>
    </source>
</evidence>
<evidence type="ECO:0000256" key="4">
    <source>
        <dbReference type="ARBA" id="ARBA00023136"/>
    </source>
</evidence>
<sequence>MKINYKLLLATVATTLGLGVSSCKDYLQEELVGTLTNDYFSTEQGLEDLVRSSYEQTRYKFALEHSYGMFNFGVDEYTNGDQFNALWWNTYDPRLNATDGFVDGIWTADYDGINRCNIGLARIPAIQGTSTLRTEEQKRQRIAELRFLRGYYYFQLVQQYGAIPLVLQPTEGVQLEYTRAAVPDVYNVILADLRFAATNLAPTNTDFGRATQGAAQHYLAKAYLTRGSAVTEQRGQKPTDIDSAAYFADQVITGGRYALESDYARLFDISSYANSSAAQSSREIIFSAQFNNVIALAGRFGNRVHSYFTLLYDNEPGMTRDLLNDRPFRRLMPTNYAMDIFDRRNDSRFYKMMKTAWISNNAATITRWTAANAPTPALVNQPRFTVGDTAFYVIVNTPQTAIPQAQLDRTRYRVYARYYRDANNVVRQAYNPASSDAGLRSKYPQLVKYIDPFRQNLNEESGTKDGILARYAETYLIAAEAYGRKQNYAKALEYINVVRRRAAYKVGEVRPSVNWRVEGGTRGDVTSSFAAIEAKQSDFENNSAREMYPAGVNSTAQRFIHFILNERTRELLGELHRWEDLARTETLVLRARAFNPDAAGIQDFHRLRPIPQTHLERIFRNGKPLTNEERQAEQNPGY</sequence>
<evidence type="ECO:0000259" key="7">
    <source>
        <dbReference type="Pfam" id="PF14322"/>
    </source>
</evidence>
<proteinExistence type="inferred from homology"/>
<keyword evidence="4" id="KW-0472">Membrane</keyword>
<dbReference type="RefSeq" id="WP_188811126.1">
    <property type="nucleotide sequence ID" value="NZ_BMHT01000001.1"/>
</dbReference>
<gene>
    <name evidence="8" type="ORF">GCM10011383_07930</name>
</gene>
<dbReference type="SUPFAM" id="SSF48452">
    <property type="entry name" value="TPR-like"/>
    <property type="match status" value="1"/>
</dbReference>
<organism evidence="8 9">
    <name type="scientific">Hymenobacter cavernae</name>
    <dbReference type="NCBI Taxonomy" id="2044852"/>
    <lineage>
        <taxon>Bacteria</taxon>
        <taxon>Pseudomonadati</taxon>
        <taxon>Bacteroidota</taxon>
        <taxon>Cytophagia</taxon>
        <taxon>Cytophagales</taxon>
        <taxon>Hymenobacteraceae</taxon>
        <taxon>Hymenobacter</taxon>
    </lineage>
</organism>
<dbReference type="EMBL" id="BMHT01000001">
    <property type="protein sequence ID" value="GGE99518.1"/>
    <property type="molecule type" value="Genomic_DNA"/>
</dbReference>
<evidence type="ECO:0000313" key="9">
    <source>
        <dbReference type="Proteomes" id="UP000632273"/>
    </source>
</evidence>
<accession>A0ABQ1TRT2</accession>
<comment type="caution">
    <text evidence="8">The sequence shown here is derived from an EMBL/GenBank/DDBJ whole genome shotgun (WGS) entry which is preliminary data.</text>
</comment>
<keyword evidence="3" id="KW-0732">Signal</keyword>
<dbReference type="Proteomes" id="UP000632273">
    <property type="component" value="Unassembled WGS sequence"/>
</dbReference>
<dbReference type="Gene3D" id="1.25.40.390">
    <property type="match status" value="1"/>
</dbReference>
<comment type="similarity">
    <text evidence="2">Belongs to the SusD family.</text>
</comment>
<evidence type="ECO:0000256" key="2">
    <source>
        <dbReference type="ARBA" id="ARBA00006275"/>
    </source>
</evidence>
<dbReference type="InterPro" id="IPR033985">
    <property type="entry name" value="SusD-like_N"/>
</dbReference>
<reference evidence="9" key="1">
    <citation type="journal article" date="2019" name="Int. J. Syst. Evol. Microbiol.">
        <title>The Global Catalogue of Microorganisms (GCM) 10K type strain sequencing project: providing services to taxonomists for standard genome sequencing and annotation.</title>
        <authorList>
            <consortium name="The Broad Institute Genomics Platform"/>
            <consortium name="The Broad Institute Genome Sequencing Center for Infectious Disease"/>
            <person name="Wu L."/>
            <person name="Ma J."/>
        </authorList>
    </citation>
    <scope>NUCLEOTIDE SEQUENCE [LARGE SCALE GENOMIC DNA]</scope>
    <source>
        <strain evidence="9">CGMCC 1.15197</strain>
    </source>
</reference>
<feature type="domain" description="RagB/SusD" evidence="6">
    <location>
        <begin position="342"/>
        <end position="592"/>
    </location>
</feature>
<dbReference type="InterPro" id="IPR012944">
    <property type="entry name" value="SusD_RagB_dom"/>
</dbReference>